<dbReference type="Proteomes" id="UP000619260">
    <property type="component" value="Unassembled WGS sequence"/>
</dbReference>
<dbReference type="AlphaFoldDB" id="A0A8J3YWC6"/>
<keyword evidence="1" id="KW-1133">Transmembrane helix</keyword>
<protein>
    <submittedName>
        <fullName evidence="2">Uncharacterized protein</fullName>
    </submittedName>
</protein>
<proteinExistence type="predicted"/>
<keyword evidence="1" id="KW-0472">Membrane</keyword>
<feature type="transmembrane region" description="Helical" evidence="1">
    <location>
        <begin position="6"/>
        <end position="32"/>
    </location>
</feature>
<organism evidence="2 3">
    <name type="scientific">Virgisporangium aliadipatigenens</name>
    <dbReference type="NCBI Taxonomy" id="741659"/>
    <lineage>
        <taxon>Bacteria</taxon>
        <taxon>Bacillati</taxon>
        <taxon>Actinomycetota</taxon>
        <taxon>Actinomycetes</taxon>
        <taxon>Micromonosporales</taxon>
        <taxon>Micromonosporaceae</taxon>
        <taxon>Virgisporangium</taxon>
    </lineage>
</organism>
<sequence length="41" mass="4317">MRLPAWVWCAIAGGVTFALIVVAVLTIAAHALDRTLVRALG</sequence>
<gene>
    <name evidence="2" type="ORF">Val02_78770</name>
</gene>
<comment type="caution">
    <text evidence="2">The sequence shown here is derived from an EMBL/GenBank/DDBJ whole genome shotgun (WGS) entry which is preliminary data.</text>
</comment>
<evidence type="ECO:0000313" key="2">
    <source>
        <dbReference type="EMBL" id="GIJ50991.1"/>
    </source>
</evidence>
<dbReference type="EMBL" id="BOPF01000042">
    <property type="protein sequence ID" value="GIJ50991.1"/>
    <property type="molecule type" value="Genomic_DNA"/>
</dbReference>
<evidence type="ECO:0000313" key="3">
    <source>
        <dbReference type="Proteomes" id="UP000619260"/>
    </source>
</evidence>
<accession>A0A8J3YWC6</accession>
<name>A0A8J3YWC6_9ACTN</name>
<keyword evidence="3" id="KW-1185">Reference proteome</keyword>
<reference evidence="2" key="1">
    <citation type="submission" date="2021-01" db="EMBL/GenBank/DDBJ databases">
        <title>Whole genome shotgun sequence of Virgisporangium aliadipatigenens NBRC 105644.</title>
        <authorList>
            <person name="Komaki H."/>
            <person name="Tamura T."/>
        </authorList>
    </citation>
    <scope>NUCLEOTIDE SEQUENCE</scope>
    <source>
        <strain evidence="2">NBRC 105644</strain>
    </source>
</reference>
<keyword evidence="1" id="KW-0812">Transmembrane</keyword>
<dbReference type="RefSeq" id="WP_275415657.1">
    <property type="nucleotide sequence ID" value="NZ_BOPF01000042.1"/>
</dbReference>
<evidence type="ECO:0000256" key="1">
    <source>
        <dbReference type="SAM" id="Phobius"/>
    </source>
</evidence>